<name>A0AA86PKE8_9EUKA</name>
<organism evidence="1">
    <name type="scientific">Hexamita inflata</name>
    <dbReference type="NCBI Taxonomy" id="28002"/>
    <lineage>
        <taxon>Eukaryota</taxon>
        <taxon>Metamonada</taxon>
        <taxon>Diplomonadida</taxon>
        <taxon>Hexamitidae</taxon>
        <taxon>Hexamitinae</taxon>
        <taxon>Hexamita</taxon>
    </lineage>
</organism>
<proteinExistence type="predicted"/>
<reference evidence="1" key="1">
    <citation type="submission" date="2023-06" db="EMBL/GenBank/DDBJ databases">
        <authorList>
            <person name="Kurt Z."/>
        </authorList>
    </citation>
    <scope>NUCLEOTIDE SEQUENCE</scope>
</reference>
<protein>
    <submittedName>
        <fullName evidence="2">Hypothetical_protein</fullName>
    </submittedName>
</protein>
<evidence type="ECO:0000313" key="3">
    <source>
        <dbReference type="Proteomes" id="UP001642409"/>
    </source>
</evidence>
<evidence type="ECO:0000313" key="2">
    <source>
        <dbReference type="EMBL" id="CAL6025516.1"/>
    </source>
</evidence>
<accession>A0AA86PKE8</accession>
<dbReference type="Proteomes" id="UP001642409">
    <property type="component" value="Unassembled WGS sequence"/>
</dbReference>
<comment type="caution">
    <text evidence="1">The sequence shown here is derived from an EMBL/GenBank/DDBJ whole genome shotgun (WGS) entry which is preliminary data.</text>
</comment>
<dbReference type="EMBL" id="CAXDID020000099">
    <property type="protein sequence ID" value="CAL6025516.1"/>
    <property type="molecule type" value="Genomic_DNA"/>
</dbReference>
<dbReference type="EMBL" id="CATOUU010000694">
    <property type="protein sequence ID" value="CAI9941520.1"/>
    <property type="molecule type" value="Genomic_DNA"/>
</dbReference>
<sequence>MTDYKFLNKTKIINLYNQEFDFVRIILDTDTTFKTQFGFNVRVLLLIYYKDKTIVHCKKFGDSTYTLKTLPKYQYVQMDITKEQQENDKGKYYPTSFVEPVDEIDITYLKLREMKRQSKQKETVSQYEQQNLKIVD</sequence>
<evidence type="ECO:0000313" key="1">
    <source>
        <dbReference type="EMBL" id="CAI9941520.1"/>
    </source>
</evidence>
<dbReference type="AlphaFoldDB" id="A0AA86PKE8"/>
<gene>
    <name evidence="1" type="ORF">HINF_LOCUS29165</name>
    <name evidence="2" type="ORF">HINF_LOCUS30354</name>
</gene>
<keyword evidence="3" id="KW-1185">Reference proteome</keyword>
<reference evidence="2 3" key="2">
    <citation type="submission" date="2024-07" db="EMBL/GenBank/DDBJ databases">
        <authorList>
            <person name="Akdeniz Z."/>
        </authorList>
    </citation>
    <scope>NUCLEOTIDE SEQUENCE [LARGE SCALE GENOMIC DNA]</scope>
</reference>